<evidence type="ECO:0000313" key="1">
    <source>
        <dbReference type="EMBL" id="PWY90319.1"/>
    </source>
</evidence>
<sequence>MPMQDASSIPRLRAHALNYAPAPSGSRAGLAPLYDNKPFEIDSDGFLQSGQRAGGPYLCSLPTTDRNIALDPESILIREEDDIKKKTGDILCKAGISFREIMLAGRLSKVNPEPATVPTIIVVANDGTADKWRDVAKQIHERVVKGDPEISVEIISSNLAESPCTHPVTNEEAEQWPDIRNAILDGFYFEEWTGLEFWKYGTCLFKDDNPTTIIVNIKLDSERQFDEDMEKVSQILKRLGKEDFAVLFMKDEFRPYTLTHQSAPLFPLRNSSKEVLPGMCIGIRDSSATSATLGGVVELQMKGDSNWQRFYLTSFHSIYPTLPSQQDKLKKIPGAQDGLERWKLNAPGFDDPLVRKVLQVDQPGLFDLKDAINRAACTGNETRRAEHQKFLDDKSYHLGDVCAGSGLHRTRYREIRMADGSKENEVEKPCLMDWALIEVMKERQGSLEPFAYSDDWTGRGAPFWTDMNTLPGNGKRLFNSGRKTGAAEGQLGVLQTRMSEISGTKGWTFLDVTYEYSLGGFEDRNFAGPGDAGSFITNNGEVAGMILGGYVRKGSYHFTFIKDVLDDIKEVTGADAVRLAVD</sequence>
<name>A0A317WVD4_9EURO</name>
<dbReference type="EMBL" id="MSFK01000010">
    <property type="protein sequence ID" value="PWY90319.1"/>
    <property type="molecule type" value="Genomic_DNA"/>
</dbReference>
<proteinExistence type="predicted"/>
<dbReference type="GeneID" id="37115360"/>
<comment type="caution">
    <text evidence="1">The sequence shown here is derived from an EMBL/GenBank/DDBJ whole genome shotgun (WGS) entry which is preliminary data.</text>
</comment>
<organism evidence="1 2">
    <name type="scientific">Aspergillus sclerotioniger CBS 115572</name>
    <dbReference type="NCBI Taxonomy" id="1450535"/>
    <lineage>
        <taxon>Eukaryota</taxon>
        <taxon>Fungi</taxon>
        <taxon>Dikarya</taxon>
        <taxon>Ascomycota</taxon>
        <taxon>Pezizomycotina</taxon>
        <taxon>Eurotiomycetes</taxon>
        <taxon>Eurotiomycetidae</taxon>
        <taxon>Eurotiales</taxon>
        <taxon>Aspergillaceae</taxon>
        <taxon>Aspergillus</taxon>
        <taxon>Aspergillus subgen. Circumdati</taxon>
    </lineage>
</organism>
<dbReference type="OrthoDB" id="5424209at2759"/>
<dbReference type="AlphaFoldDB" id="A0A317WVD4"/>
<dbReference type="RefSeq" id="XP_025468697.1">
    <property type="nucleotide sequence ID" value="XM_025613217.1"/>
</dbReference>
<reference evidence="1 2" key="1">
    <citation type="submission" date="2016-12" db="EMBL/GenBank/DDBJ databases">
        <title>The genomes of Aspergillus section Nigri reveals drivers in fungal speciation.</title>
        <authorList>
            <consortium name="DOE Joint Genome Institute"/>
            <person name="Vesth T.C."/>
            <person name="Nybo J."/>
            <person name="Theobald S."/>
            <person name="Brandl J."/>
            <person name="Frisvad J.C."/>
            <person name="Nielsen K.F."/>
            <person name="Lyhne E.K."/>
            <person name="Kogle M.E."/>
            <person name="Kuo A."/>
            <person name="Riley R."/>
            <person name="Clum A."/>
            <person name="Nolan M."/>
            <person name="Lipzen A."/>
            <person name="Salamov A."/>
            <person name="Henrissat B."/>
            <person name="Wiebenga A."/>
            <person name="De Vries R.P."/>
            <person name="Grigoriev I.V."/>
            <person name="Mortensen U.H."/>
            <person name="Andersen M.R."/>
            <person name="Baker S.E."/>
        </authorList>
    </citation>
    <scope>NUCLEOTIDE SEQUENCE [LARGE SCALE GENOMIC DNA]</scope>
    <source>
        <strain evidence="1 2">CBS 115572</strain>
    </source>
</reference>
<evidence type="ECO:0000313" key="2">
    <source>
        <dbReference type="Proteomes" id="UP000246702"/>
    </source>
</evidence>
<dbReference type="STRING" id="1450535.A0A317WVD4"/>
<dbReference type="Proteomes" id="UP000246702">
    <property type="component" value="Unassembled WGS sequence"/>
</dbReference>
<accession>A0A317WVD4</accession>
<gene>
    <name evidence="1" type="ORF">BO94DRAFT_545077</name>
</gene>
<keyword evidence="2" id="KW-1185">Reference proteome</keyword>
<protein>
    <submittedName>
        <fullName evidence="1">Uncharacterized protein</fullName>
    </submittedName>
</protein>